<dbReference type="KEGG" id="mind:mvi_53670"/>
<organism evidence="6 7">
    <name type="scientific">Methylobacterium indicum</name>
    <dbReference type="NCBI Taxonomy" id="1775910"/>
    <lineage>
        <taxon>Bacteria</taxon>
        <taxon>Pseudomonadati</taxon>
        <taxon>Pseudomonadota</taxon>
        <taxon>Alphaproteobacteria</taxon>
        <taxon>Hyphomicrobiales</taxon>
        <taxon>Methylobacteriaceae</taxon>
        <taxon>Methylobacterium</taxon>
    </lineage>
</organism>
<keyword evidence="2" id="KW-0813">Transport</keyword>
<evidence type="ECO:0000259" key="5">
    <source>
        <dbReference type="PROSITE" id="PS50893"/>
    </source>
</evidence>
<dbReference type="InterPro" id="IPR030679">
    <property type="entry name" value="ABC_ATPase_HisP-typ"/>
</dbReference>
<name>A0A8H8WYF7_9HYPH</name>
<evidence type="ECO:0000256" key="2">
    <source>
        <dbReference type="ARBA" id="ARBA00022448"/>
    </source>
</evidence>
<dbReference type="SMART" id="SM00382">
    <property type="entry name" value="AAA"/>
    <property type="match status" value="1"/>
</dbReference>
<dbReference type="PROSITE" id="PS00211">
    <property type="entry name" value="ABC_TRANSPORTER_1"/>
    <property type="match status" value="1"/>
</dbReference>
<accession>A0A8H8WYF7</accession>
<dbReference type="Proteomes" id="UP000663508">
    <property type="component" value="Chromosome"/>
</dbReference>
<dbReference type="InterPro" id="IPR017871">
    <property type="entry name" value="ABC_transporter-like_CS"/>
</dbReference>
<dbReference type="GO" id="GO:0015424">
    <property type="term" value="F:ABC-type amino acid transporter activity"/>
    <property type="evidence" value="ECO:0007669"/>
    <property type="project" value="InterPro"/>
</dbReference>
<dbReference type="EMBL" id="AP024145">
    <property type="protein sequence ID" value="BCM86906.1"/>
    <property type="molecule type" value="Genomic_DNA"/>
</dbReference>
<dbReference type="SUPFAM" id="SSF52540">
    <property type="entry name" value="P-loop containing nucleoside triphosphate hydrolases"/>
    <property type="match status" value="1"/>
</dbReference>
<dbReference type="RefSeq" id="WP_207179953.1">
    <property type="nucleotide sequence ID" value="NZ_AP024145.1"/>
</dbReference>
<evidence type="ECO:0000313" key="6">
    <source>
        <dbReference type="EMBL" id="BCM86906.1"/>
    </source>
</evidence>
<feature type="domain" description="ABC transporter" evidence="5">
    <location>
        <begin position="14"/>
        <end position="258"/>
    </location>
</feature>
<dbReference type="InterPro" id="IPR027417">
    <property type="entry name" value="P-loop_NTPase"/>
</dbReference>
<dbReference type="PANTHER" id="PTHR43166">
    <property type="entry name" value="AMINO ACID IMPORT ATP-BINDING PROTEIN"/>
    <property type="match status" value="1"/>
</dbReference>
<protein>
    <submittedName>
        <fullName evidence="6">ATP-binding protein</fullName>
    </submittedName>
</protein>
<dbReference type="InterPro" id="IPR003593">
    <property type="entry name" value="AAA+_ATPase"/>
</dbReference>
<dbReference type="AlphaFoldDB" id="A0A8H8WYF7"/>
<evidence type="ECO:0000256" key="4">
    <source>
        <dbReference type="ARBA" id="ARBA00022840"/>
    </source>
</evidence>
<dbReference type="InterPro" id="IPR050086">
    <property type="entry name" value="MetN_ABC_transporter-like"/>
</dbReference>
<dbReference type="InterPro" id="IPR003439">
    <property type="entry name" value="ABC_transporter-like_ATP-bd"/>
</dbReference>
<dbReference type="GO" id="GO:0016887">
    <property type="term" value="F:ATP hydrolysis activity"/>
    <property type="evidence" value="ECO:0007669"/>
    <property type="project" value="InterPro"/>
</dbReference>
<evidence type="ECO:0000256" key="3">
    <source>
        <dbReference type="ARBA" id="ARBA00022741"/>
    </source>
</evidence>
<dbReference type="PROSITE" id="PS50893">
    <property type="entry name" value="ABC_TRANSPORTER_2"/>
    <property type="match status" value="1"/>
</dbReference>
<dbReference type="CDD" id="cd03262">
    <property type="entry name" value="ABC_HisP_GlnQ"/>
    <property type="match status" value="1"/>
</dbReference>
<evidence type="ECO:0000256" key="1">
    <source>
        <dbReference type="ARBA" id="ARBA00005417"/>
    </source>
</evidence>
<reference evidence="6" key="1">
    <citation type="submission" date="2020-11" db="EMBL/GenBank/DDBJ databases">
        <title>Complete genome sequence of a novel pathogenic Methylobacterium strain isolated from rice in Vietnam.</title>
        <authorList>
            <person name="Lai K."/>
            <person name="Okazaki S."/>
            <person name="Higashi K."/>
            <person name="Mori H."/>
            <person name="Toyoda A."/>
            <person name="Kurokawa K."/>
        </authorList>
    </citation>
    <scope>NUCLEOTIDE SEQUENCE</scope>
    <source>
        <strain evidence="6">VL1</strain>
    </source>
</reference>
<dbReference type="PANTHER" id="PTHR43166:SF4">
    <property type="entry name" value="PHOSPHONATES IMPORT ATP-BINDING PROTEIN PHNC"/>
    <property type="match status" value="1"/>
</dbReference>
<gene>
    <name evidence="6" type="ORF">mvi_53670</name>
</gene>
<evidence type="ECO:0000313" key="7">
    <source>
        <dbReference type="Proteomes" id="UP000663508"/>
    </source>
</evidence>
<proteinExistence type="inferred from homology"/>
<dbReference type="GO" id="GO:0005524">
    <property type="term" value="F:ATP binding"/>
    <property type="evidence" value="ECO:0007669"/>
    <property type="project" value="UniProtKB-KW"/>
</dbReference>
<keyword evidence="3" id="KW-0547">Nucleotide-binding</keyword>
<dbReference type="PIRSF" id="PIRSF039085">
    <property type="entry name" value="ABC_ATPase_HisP"/>
    <property type="match status" value="1"/>
</dbReference>
<sequence>MTGPSPSPSGIAAVSLRGVVKRFGDRTVLNGISLDIAPSEVVCIIGPSGSGKSSLLRAMAFLDPHDEGDIAILGRPLGYRDTPLRRERASEAELAAVRAPLGMVFQHFHLWPHMTALANVTEALRVVKRMRRPDADALGREMLAKVGLATHADHRPDQLSGGQKQRVAIARALALSPKIMLFDEPTSALDPELVGEVLSVMRALAAEGMTMVIVTHEMGFAAHVAHRVVFMDHGDIVEQGDPHTLFQMPRSPRLAQFLDTWRERAI</sequence>
<dbReference type="Gene3D" id="3.40.50.300">
    <property type="entry name" value="P-loop containing nucleotide triphosphate hydrolases"/>
    <property type="match status" value="1"/>
</dbReference>
<comment type="similarity">
    <text evidence="1">Belongs to the ABC transporter superfamily.</text>
</comment>
<dbReference type="Pfam" id="PF00005">
    <property type="entry name" value="ABC_tran"/>
    <property type="match status" value="1"/>
</dbReference>
<keyword evidence="4 6" id="KW-0067">ATP-binding</keyword>